<feature type="chain" id="PRO_5037043233" evidence="1">
    <location>
        <begin position="44"/>
        <end position="249"/>
    </location>
</feature>
<proteinExistence type="predicted"/>
<evidence type="ECO:0000313" key="2">
    <source>
        <dbReference type="EMBL" id="MBE9067951.1"/>
    </source>
</evidence>
<keyword evidence="1" id="KW-0732">Signal</keyword>
<dbReference type="AlphaFoldDB" id="A0A928ZV04"/>
<protein>
    <submittedName>
        <fullName evidence="2">DUF928 domain-containing protein</fullName>
    </submittedName>
</protein>
<gene>
    <name evidence="2" type="ORF">IQ260_14955</name>
</gene>
<dbReference type="EMBL" id="JADEXP010000130">
    <property type="protein sequence ID" value="MBE9067951.1"/>
    <property type="molecule type" value="Genomic_DNA"/>
</dbReference>
<sequence>MTLTKAIIAFASLYASKRWGRHVTLGLALLLGLLCCSPAVTQAADDNEQVHQGLPGRRISGASRLPSSACAQNAGPLVAIVPETNLGTTATAEPTLWLRVPDVASAKQLEFYLFNAQDKIIYQTSFTVDPSAELVGLDLGVMTHAPKLEVDQRYRWAASIVCNPNNRSENISVEGWVDRVEVSNSDSNRLWYDHLGLLVEELQRYPHNQDVLSQWQTLMASARLDQIVPLSVDADSVEITLPTTAETTQ</sequence>
<dbReference type="Pfam" id="PF06051">
    <property type="entry name" value="DUF928"/>
    <property type="match status" value="1"/>
</dbReference>
<organism evidence="2 3">
    <name type="scientific">Leptolyngbya cf. ectocarpi LEGE 11479</name>
    <dbReference type="NCBI Taxonomy" id="1828722"/>
    <lineage>
        <taxon>Bacteria</taxon>
        <taxon>Bacillati</taxon>
        <taxon>Cyanobacteriota</taxon>
        <taxon>Cyanophyceae</taxon>
        <taxon>Leptolyngbyales</taxon>
        <taxon>Leptolyngbyaceae</taxon>
        <taxon>Leptolyngbya group</taxon>
        <taxon>Leptolyngbya</taxon>
    </lineage>
</organism>
<dbReference type="InterPro" id="IPR010328">
    <property type="entry name" value="DUF928"/>
</dbReference>
<dbReference type="RefSeq" id="WP_193993907.1">
    <property type="nucleotide sequence ID" value="NZ_JADEXP010000130.1"/>
</dbReference>
<accession>A0A928ZV04</accession>
<evidence type="ECO:0000313" key="3">
    <source>
        <dbReference type="Proteomes" id="UP000615026"/>
    </source>
</evidence>
<comment type="caution">
    <text evidence="2">The sequence shown here is derived from an EMBL/GenBank/DDBJ whole genome shotgun (WGS) entry which is preliminary data.</text>
</comment>
<keyword evidence="3" id="KW-1185">Reference proteome</keyword>
<reference evidence="2" key="1">
    <citation type="submission" date="2020-10" db="EMBL/GenBank/DDBJ databases">
        <authorList>
            <person name="Castelo-Branco R."/>
            <person name="Eusebio N."/>
            <person name="Adriana R."/>
            <person name="Vieira A."/>
            <person name="Brugerolle De Fraissinette N."/>
            <person name="Rezende De Castro R."/>
            <person name="Schneider M.P."/>
            <person name="Vasconcelos V."/>
            <person name="Leao P.N."/>
        </authorList>
    </citation>
    <scope>NUCLEOTIDE SEQUENCE</scope>
    <source>
        <strain evidence="2">LEGE 11479</strain>
    </source>
</reference>
<feature type="signal peptide" evidence="1">
    <location>
        <begin position="1"/>
        <end position="43"/>
    </location>
</feature>
<evidence type="ECO:0000256" key="1">
    <source>
        <dbReference type="SAM" id="SignalP"/>
    </source>
</evidence>
<dbReference type="Proteomes" id="UP000615026">
    <property type="component" value="Unassembled WGS sequence"/>
</dbReference>
<name>A0A928ZV04_LEPEC</name>